<proteinExistence type="predicted"/>
<reference evidence="6" key="1">
    <citation type="submission" date="2020-04" db="EMBL/GenBank/DDBJ databases">
        <title>A desert anoxygenic phototrophic bacterium fixes CO2 using RubisCO under aerobic conditions.</title>
        <authorList>
            <person name="Tang K."/>
        </authorList>
    </citation>
    <scope>NUCLEOTIDE SEQUENCE [LARGE SCALE GENOMIC DNA]</scope>
    <source>
        <strain evidence="6">MIMtkB3</strain>
    </source>
</reference>
<sequence length="202" mass="21064">MAREQEAGLTPARDSFHHGNLRAAALEAARRIVEEQGPEGLSLRAVAAATGVNHRALYRHFADRDDLLAAVAADGFGLLRDGIADAFAGAGATTPLAMVTGYVDFALGNPRLYALMFGMGGQAFLTHSVLAPAVAGVTDLAAEAFRQPGDPPGFSLALRDRVMLAWGSAHGLCDLWARGALRAKGPAEARAYVLGLLAGRFG</sequence>
<evidence type="ECO:0000256" key="3">
    <source>
        <dbReference type="ARBA" id="ARBA00023163"/>
    </source>
</evidence>
<dbReference type="SUPFAM" id="SSF46689">
    <property type="entry name" value="Homeodomain-like"/>
    <property type="match status" value="1"/>
</dbReference>
<feature type="DNA-binding region" description="H-T-H motif" evidence="4">
    <location>
        <begin position="42"/>
        <end position="61"/>
    </location>
</feature>
<evidence type="ECO:0000313" key="7">
    <source>
        <dbReference type="Proteomes" id="UP000501891"/>
    </source>
</evidence>
<protein>
    <submittedName>
        <fullName evidence="6">Helix-turn-helix transcriptional regulator</fullName>
    </submittedName>
</protein>
<dbReference type="SUPFAM" id="SSF48498">
    <property type="entry name" value="Tetracyclin repressor-like, C-terminal domain"/>
    <property type="match status" value="1"/>
</dbReference>
<keyword evidence="1" id="KW-0805">Transcription regulation</keyword>
<evidence type="ECO:0000259" key="5">
    <source>
        <dbReference type="PROSITE" id="PS50977"/>
    </source>
</evidence>
<dbReference type="InterPro" id="IPR025996">
    <property type="entry name" value="MT1864/Rv1816-like_C"/>
</dbReference>
<dbReference type="AlphaFoldDB" id="A0A858R464"/>
<dbReference type="InterPro" id="IPR036271">
    <property type="entry name" value="Tet_transcr_reg_TetR-rel_C_sf"/>
</dbReference>
<dbReference type="Pfam" id="PF00440">
    <property type="entry name" value="TetR_N"/>
    <property type="match status" value="1"/>
</dbReference>
<feature type="domain" description="HTH tetR-type" evidence="5">
    <location>
        <begin position="19"/>
        <end position="79"/>
    </location>
</feature>
<keyword evidence="3" id="KW-0804">Transcription</keyword>
<keyword evidence="7" id="KW-1185">Reference proteome</keyword>
<dbReference type="EMBL" id="CP051775">
    <property type="protein sequence ID" value="QJE71983.1"/>
    <property type="molecule type" value="Genomic_DNA"/>
</dbReference>
<dbReference type="Pfam" id="PF13305">
    <property type="entry name" value="TetR_C_33"/>
    <property type="match status" value="1"/>
</dbReference>
<organism evidence="6 7">
    <name type="scientific">Aerophototrophica crusticola</name>
    <dbReference type="NCBI Taxonomy" id="1709002"/>
    <lineage>
        <taxon>Bacteria</taxon>
        <taxon>Pseudomonadati</taxon>
        <taxon>Pseudomonadota</taxon>
        <taxon>Alphaproteobacteria</taxon>
        <taxon>Rhodospirillales</taxon>
        <taxon>Rhodospirillaceae</taxon>
        <taxon>Aerophototrophica</taxon>
    </lineage>
</organism>
<dbReference type="Proteomes" id="UP000501891">
    <property type="component" value="Chromosome"/>
</dbReference>
<name>A0A858R464_9PROT</name>
<dbReference type="PANTHER" id="PTHR30055:SF209">
    <property type="entry name" value="POSSIBLE TRANSCRIPTIONAL REGULATORY PROTEIN (PROBABLY TETR-FAMILY)"/>
    <property type="match status" value="1"/>
</dbReference>
<dbReference type="GO" id="GO:0000976">
    <property type="term" value="F:transcription cis-regulatory region binding"/>
    <property type="evidence" value="ECO:0007669"/>
    <property type="project" value="TreeGrafter"/>
</dbReference>
<accession>A0A858R464</accession>
<gene>
    <name evidence="6" type="ORF">HHL28_01680</name>
</gene>
<dbReference type="GO" id="GO:0003700">
    <property type="term" value="F:DNA-binding transcription factor activity"/>
    <property type="evidence" value="ECO:0007669"/>
    <property type="project" value="TreeGrafter"/>
</dbReference>
<evidence type="ECO:0000313" key="6">
    <source>
        <dbReference type="EMBL" id="QJE71983.1"/>
    </source>
</evidence>
<dbReference type="InterPro" id="IPR050109">
    <property type="entry name" value="HTH-type_TetR-like_transc_reg"/>
</dbReference>
<evidence type="ECO:0000256" key="4">
    <source>
        <dbReference type="PROSITE-ProRule" id="PRU00335"/>
    </source>
</evidence>
<evidence type="ECO:0000256" key="2">
    <source>
        <dbReference type="ARBA" id="ARBA00023125"/>
    </source>
</evidence>
<dbReference type="PROSITE" id="PS50977">
    <property type="entry name" value="HTH_TETR_2"/>
    <property type="match status" value="1"/>
</dbReference>
<dbReference type="PANTHER" id="PTHR30055">
    <property type="entry name" value="HTH-TYPE TRANSCRIPTIONAL REGULATOR RUTR"/>
    <property type="match status" value="1"/>
</dbReference>
<keyword evidence="2 4" id="KW-0238">DNA-binding</keyword>
<dbReference type="Gene3D" id="1.10.357.10">
    <property type="entry name" value="Tetracycline Repressor, domain 2"/>
    <property type="match status" value="1"/>
</dbReference>
<dbReference type="InterPro" id="IPR009057">
    <property type="entry name" value="Homeodomain-like_sf"/>
</dbReference>
<dbReference type="PRINTS" id="PR00455">
    <property type="entry name" value="HTHTETR"/>
</dbReference>
<dbReference type="InterPro" id="IPR001647">
    <property type="entry name" value="HTH_TetR"/>
</dbReference>
<evidence type="ECO:0000256" key="1">
    <source>
        <dbReference type="ARBA" id="ARBA00023015"/>
    </source>
</evidence>
<dbReference type="KEGG" id="acru:HHL28_01680"/>